<keyword evidence="4" id="KW-0540">Nuclease</keyword>
<dbReference type="InterPro" id="IPR043128">
    <property type="entry name" value="Rev_trsase/Diguanyl_cyclase"/>
</dbReference>
<keyword evidence="3" id="KW-0548">Nucleotidyltransferase</keyword>
<evidence type="ECO:0000313" key="11">
    <source>
        <dbReference type="EMBL" id="KAK2571463.1"/>
    </source>
</evidence>
<dbReference type="InterPro" id="IPR021109">
    <property type="entry name" value="Peptidase_aspartic_dom_sf"/>
</dbReference>
<feature type="compositionally biased region" description="Basic and acidic residues" evidence="8">
    <location>
        <begin position="193"/>
        <end position="207"/>
    </location>
</feature>
<evidence type="ECO:0000256" key="8">
    <source>
        <dbReference type="SAM" id="MobiDB-lite"/>
    </source>
</evidence>
<evidence type="ECO:0000256" key="1">
    <source>
        <dbReference type="ARBA" id="ARBA00012493"/>
    </source>
</evidence>
<dbReference type="InterPro" id="IPR043502">
    <property type="entry name" value="DNA/RNA_pol_sf"/>
</dbReference>
<keyword evidence="6" id="KW-0378">Hydrolase</keyword>
<dbReference type="PROSITE" id="PS50878">
    <property type="entry name" value="RT_POL"/>
    <property type="match status" value="1"/>
</dbReference>
<dbReference type="SUPFAM" id="SSF53098">
    <property type="entry name" value="Ribonuclease H-like"/>
    <property type="match status" value="1"/>
</dbReference>
<evidence type="ECO:0000256" key="7">
    <source>
        <dbReference type="ARBA" id="ARBA00022918"/>
    </source>
</evidence>
<feature type="domain" description="Integrase catalytic" evidence="10">
    <location>
        <begin position="988"/>
        <end position="1119"/>
    </location>
</feature>
<dbReference type="Gene3D" id="3.30.420.10">
    <property type="entry name" value="Ribonuclease H-like superfamily/Ribonuclease H"/>
    <property type="match status" value="1"/>
</dbReference>
<evidence type="ECO:0000256" key="6">
    <source>
        <dbReference type="ARBA" id="ARBA00022801"/>
    </source>
</evidence>
<name>A0AAD9R272_ACRCE</name>
<feature type="domain" description="Reverse transcriptase" evidence="9">
    <location>
        <begin position="449"/>
        <end position="627"/>
    </location>
</feature>
<dbReference type="InterPro" id="IPR041373">
    <property type="entry name" value="RT_RNaseH"/>
</dbReference>
<dbReference type="InterPro" id="IPR012337">
    <property type="entry name" value="RNaseH-like_sf"/>
</dbReference>
<dbReference type="Gene3D" id="2.40.70.10">
    <property type="entry name" value="Acid Proteases"/>
    <property type="match status" value="1"/>
</dbReference>
<evidence type="ECO:0000256" key="3">
    <source>
        <dbReference type="ARBA" id="ARBA00022695"/>
    </source>
</evidence>
<dbReference type="AlphaFoldDB" id="A0AAD9R272"/>
<dbReference type="GO" id="GO:0015074">
    <property type="term" value="P:DNA integration"/>
    <property type="evidence" value="ECO:0007669"/>
    <property type="project" value="InterPro"/>
</dbReference>
<dbReference type="FunFam" id="3.30.70.270:FF:000026">
    <property type="entry name" value="Transposon Ty3-G Gag-Pol polyprotein"/>
    <property type="match status" value="1"/>
</dbReference>
<dbReference type="CDD" id="cd09274">
    <property type="entry name" value="RNase_HI_RT_Ty3"/>
    <property type="match status" value="1"/>
</dbReference>
<keyword evidence="7" id="KW-0695">RNA-directed DNA polymerase</keyword>
<dbReference type="GO" id="GO:0003676">
    <property type="term" value="F:nucleic acid binding"/>
    <property type="evidence" value="ECO:0007669"/>
    <property type="project" value="InterPro"/>
</dbReference>
<dbReference type="Gene3D" id="1.10.340.70">
    <property type="match status" value="1"/>
</dbReference>
<dbReference type="PANTHER" id="PTHR37984:SF8">
    <property type="entry name" value="CCHC-TYPE DOMAIN-CONTAINING PROTEIN"/>
    <property type="match status" value="1"/>
</dbReference>
<evidence type="ECO:0000313" key="12">
    <source>
        <dbReference type="Proteomes" id="UP001249851"/>
    </source>
</evidence>
<protein>
    <recommendedName>
        <fullName evidence="1">RNA-directed DNA polymerase</fullName>
        <ecNumber evidence="1">2.7.7.49</ecNumber>
    </recommendedName>
</protein>
<reference evidence="11" key="1">
    <citation type="journal article" date="2023" name="G3 (Bethesda)">
        <title>Whole genome assembly and annotation of the endangered Caribbean coral Acropora cervicornis.</title>
        <authorList>
            <person name="Selwyn J.D."/>
            <person name="Vollmer S.V."/>
        </authorList>
    </citation>
    <scope>NUCLEOTIDE SEQUENCE</scope>
    <source>
        <strain evidence="11">K2</strain>
    </source>
</reference>
<dbReference type="Pfam" id="PF17917">
    <property type="entry name" value="RT_RNaseH"/>
    <property type="match status" value="1"/>
</dbReference>
<gene>
    <name evidence="11" type="ORF">P5673_004060</name>
</gene>
<sequence>MDFTCPNNVSEMWRRWRRGMEYFLAATWSGKSEGERVAIFMCMIGKDGQEVKDTFEFQREEDGTDIVTAKILFEKFEAYCKPRRNLVVDRHRFLTRDQQPGESIDQFVTELLTLAASCEWGELRDDLICSRIVSGISSNTVRERLLRSETDLTLQKAIDICRIAELSKQQMKLFGGETVQAGVSRIRHQSTGRPEERRRKESKRQESKQTPQGSTSNDADKECGNCGSKHLEGHCPALGRRCNNCRKLNHFAKVCRSGRNINIVLQVETGDDHFYLESITASLDSVDSRNRKSREKSSEYVTLLIVGQEISLKLDTGAEVNVIPYATFKKIAGASKIMLRKPKAKLTAYNGQDIPVTAVCNLSCKHKDVTYDLEFYITNMKSEPEETADQFAARIQSEYKDVFEGLGCLERPYHIELNPDIQPVVSPPRRIPYGLEGRVKAALDEMCDQRVIVPVDHPTDWVNAMVAVEKKNTDKLRICIDPRPLNKAIKREHYYLPTIEQITTRLSGAKYFSTLDARSGFWQIPLDEESSLLTTFSTVFGRYRFTRLPFGIHSAQEVFHKRLHELLGDLPSVETDIDDILVWGRTQEEHDERLVNLLQRTRECNLKLNPDKSKIRQPEVLYIGHVLTGDGVRPDTSKIEAITKMPKPEDKQGVQRLLGMINYVAKFAPNISEVTAPLRELLKKDVAWHWTECHEQSLVAIKKVLTETSPGVLRYYDPKKPVGLQVDAFKSGLGAVLVQDGSPTAYASRSLTETECRYAQIEKELLAVVFGVERFHQYIYAKEVTVETDHRPLVSIISKPLDKAPARLQRMLLKLQRYHINLQYKPGKELFTADTLSRAHLPNAGDEDQDLVLCVHQAVMRLPVSDKKLTELRVETSSDRAMAKLSETIQNGWPKHRQSSPKDVREYWAVKDELSTADGLIFKGEAIVIPPGLRKEVLRQIHQGHLGMERRKLRARELVYWPGMSKQIEDVVSSCAVCQELRHSNAREPMVPHEIPQYPWQIVGTDAFVWGGSHFVAVVDYYSRYWEVATLRNLSTSALIDSLKSIFARHGIPQIVKSDNGTHYSSAEFAKFAEDWKFSHVTSSPTYPKSNRLAEKTVQTIKTTLEKAKRDSKDPILRY</sequence>
<dbReference type="Gene3D" id="3.10.20.370">
    <property type="match status" value="1"/>
</dbReference>
<evidence type="ECO:0000256" key="5">
    <source>
        <dbReference type="ARBA" id="ARBA00022759"/>
    </source>
</evidence>
<dbReference type="PANTHER" id="PTHR37984">
    <property type="entry name" value="PROTEIN CBG26694"/>
    <property type="match status" value="1"/>
</dbReference>
<keyword evidence="12" id="KW-1185">Reference proteome</keyword>
<dbReference type="CDD" id="cd01647">
    <property type="entry name" value="RT_LTR"/>
    <property type="match status" value="1"/>
</dbReference>
<dbReference type="FunFam" id="3.30.420.10:FF:000063">
    <property type="entry name" value="Retrovirus-related Pol polyprotein from transposon 297-like Protein"/>
    <property type="match status" value="1"/>
</dbReference>
<keyword evidence="2" id="KW-0808">Transferase</keyword>
<dbReference type="Gene3D" id="3.10.10.10">
    <property type="entry name" value="HIV Type 1 Reverse Transcriptase, subunit A, domain 1"/>
    <property type="match status" value="1"/>
</dbReference>
<comment type="caution">
    <text evidence="11">The sequence shown here is derived from an EMBL/GenBank/DDBJ whole genome shotgun (WGS) entry which is preliminary data.</text>
</comment>
<dbReference type="InterPro" id="IPR041588">
    <property type="entry name" value="Integrase_H2C2"/>
</dbReference>
<dbReference type="FunFam" id="3.10.20.370:FF:000001">
    <property type="entry name" value="Retrovirus-related Pol polyprotein from transposon 17.6-like protein"/>
    <property type="match status" value="1"/>
</dbReference>
<dbReference type="Pfam" id="PF17921">
    <property type="entry name" value="Integrase_H2C2"/>
    <property type="match status" value="1"/>
</dbReference>
<dbReference type="InterPro" id="IPR000477">
    <property type="entry name" value="RT_dom"/>
</dbReference>
<dbReference type="Gene3D" id="3.30.70.270">
    <property type="match status" value="2"/>
</dbReference>
<organism evidence="11 12">
    <name type="scientific">Acropora cervicornis</name>
    <name type="common">Staghorn coral</name>
    <dbReference type="NCBI Taxonomy" id="6130"/>
    <lineage>
        <taxon>Eukaryota</taxon>
        <taxon>Metazoa</taxon>
        <taxon>Cnidaria</taxon>
        <taxon>Anthozoa</taxon>
        <taxon>Hexacorallia</taxon>
        <taxon>Scleractinia</taxon>
        <taxon>Astrocoeniina</taxon>
        <taxon>Acroporidae</taxon>
        <taxon>Acropora</taxon>
    </lineage>
</organism>
<dbReference type="GO" id="GO:0016787">
    <property type="term" value="F:hydrolase activity"/>
    <property type="evidence" value="ECO:0007669"/>
    <property type="project" value="UniProtKB-KW"/>
</dbReference>
<dbReference type="GO" id="GO:0004519">
    <property type="term" value="F:endonuclease activity"/>
    <property type="evidence" value="ECO:0007669"/>
    <property type="project" value="UniProtKB-KW"/>
</dbReference>
<evidence type="ECO:0000256" key="2">
    <source>
        <dbReference type="ARBA" id="ARBA00022679"/>
    </source>
</evidence>
<dbReference type="PROSITE" id="PS50994">
    <property type="entry name" value="INTEGRASE"/>
    <property type="match status" value="1"/>
</dbReference>
<dbReference type="InterPro" id="IPR036397">
    <property type="entry name" value="RNaseH_sf"/>
</dbReference>
<dbReference type="CDD" id="cd05481">
    <property type="entry name" value="retropepsin_like_LTR_1"/>
    <property type="match status" value="1"/>
</dbReference>
<proteinExistence type="predicted"/>
<evidence type="ECO:0000259" key="9">
    <source>
        <dbReference type="PROSITE" id="PS50878"/>
    </source>
</evidence>
<evidence type="ECO:0000256" key="4">
    <source>
        <dbReference type="ARBA" id="ARBA00022722"/>
    </source>
</evidence>
<evidence type="ECO:0000259" key="10">
    <source>
        <dbReference type="PROSITE" id="PS50994"/>
    </source>
</evidence>
<dbReference type="InterPro" id="IPR050951">
    <property type="entry name" value="Retrovirus_Pol_polyprotein"/>
</dbReference>
<dbReference type="EC" id="2.7.7.49" evidence="1"/>
<dbReference type="EMBL" id="JARQWQ010000006">
    <property type="protein sequence ID" value="KAK2571463.1"/>
    <property type="molecule type" value="Genomic_DNA"/>
</dbReference>
<accession>A0AAD9R272</accession>
<dbReference type="GO" id="GO:0003964">
    <property type="term" value="F:RNA-directed DNA polymerase activity"/>
    <property type="evidence" value="ECO:0007669"/>
    <property type="project" value="UniProtKB-KW"/>
</dbReference>
<dbReference type="Pfam" id="PF00078">
    <property type="entry name" value="RVT_1"/>
    <property type="match status" value="1"/>
</dbReference>
<dbReference type="Pfam" id="PF00665">
    <property type="entry name" value="rve"/>
    <property type="match status" value="1"/>
</dbReference>
<reference evidence="11" key="2">
    <citation type="journal article" date="2023" name="Science">
        <title>Genomic signatures of disease resistance in endangered staghorn corals.</title>
        <authorList>
            <person name="Vollmer S.V."/>
            <person name="Selwyn J.D."/>
            <person name="Despard B.A."/>
            <person name="Roesel C.L."/>
        </authorList>
    </citation>
    <scope>NUCLEOTIDE SEQUENCE</scope>
    <source>
        <strain evidence="11">K2</strain>
    </source>
</reference>
<keyword evidence="5" id="KW-0255">Endonuclease</keyword>
<dbReference type="FunFam" id="1.10.340.70:FF:000003">
    <property type="entry name" value="Protein CBG25708"/>
    <property type="match status" value="1"/>
</dbReference>
<feature type="region of interest" description="Disordered" evidence="8">
    <location>
        <begin position="183"/>
        <end position="221"/>
    </location>
</feature>
<dbReference type="SUPFAM" id="SSF56672">
    <property type="entry name" value="DNA/RNA polymerases"/>
    <property type="match status" value="1"/>
</dbReference>
<dbReference type="Proteomes" id="UP001249851">
    <property type="component" value="Unassembled WGS sequence"/>
</dbReference>
<dbReference type="InterPro" id="IPR001584">
    <property type="entry name" value="Integrase_cat-core"/>
</dbReference>